<name>A0A081NT20_9BACL</name>
<dbReference type="Proteomes" id="UP000028123">
    <property type="component" value="Unassembled WGS sequence"/>
</dbReference>
<dbReference type="RefSeq" id="WP_036694017.1">
    <property type="nucleotide sequence ID" value="NZ_FYEP01000009.1"/>
</dbReference>
<evidence type="ECO:0000313" key="1">
    <source>
        <dbReference type="EMBL" id="KEQ21593.1"/>
    </source>
</evidence>
<gene>
    <name evidence="1" type="ORF">ET33_35335</name>
</gene>
<dbReference type="eggNOG" id="ENOG5030640">
    <property type="taxonomic scope" value="Bacteria"/>
</dbReference>
<organism evidence="1 2">
    <name type="scientific">Paenibacillus tyrfis</name>
    <dbReference type="NCBI Taxonomy" id="1501230"/>
    <lineage>
        <taxon>Bacteria</taxon>
        <taxon>Bacillati</taxon>
        <taxon>Bacillota</taxon>
        <taxon>Bacilli</taxon>
        <taxon>Bacillales</taxon>
        <taxon>Paenibacillaceae</taxon>
        <taxon>Paenibacillus</taxon>
    </lineage>
</organism>
<proteinExistence type="predicted"/>
<dbReference type="AlphaFoldDB" id="A0A081NT20"/>
<dbReference type="OrthoDB" id="2609468at2"/>
<evidence type="ECO:0000313" key="2">
    <source>
        <dbReference type="Proteomes" id="UP000028123"/>
    </source>
</evidence>
<sequence>MDEKLLKKIVMNVPFSYPLAEGTTIQKNANDPKLQVKCCYLTVVNKSDHTGIEVFIKPDTSFLITKATYNYDTFEMTVVRQLENISVHYNELSDYIGQENMSLIDDRLTYYLFKSL</sequence>
<protein>
    <submittedName>
        <fullName evidence="1">Uncharacterized protein</fullName>
    </submittedName>
</protein>
<keyword evidence="2" id="KW-1185">Reference proteome</keyword>
<accession>A0A081NT20</accession>
<dbReference type="EMBL" id="JNVM01000075">
    <property type="protein sequence ID" value="KEQ21593.1"/>
    <property type="molecule type" value="Genomic_DNA"/>
</dbReference>
<comment type="caution">
    <text evidence="1">The sequence shown here is derived from an EMBL/GenBank/DDBJ whole genome shotgun (WGS) entry which is preliminary data.</text>
</comment>
<reference evidence="1 2" key="1">
    <citation type="submission" date="2014-06" db="EMBL/GenBank/DDBJ databases">
        <title>Draft genome sequence of Paenibacillus sp. MSt1.</title>
        <authorList>
            <person name="Aw Y.K."/>
            <person name="Ong K.S."/>
            <person name="Gan H.M."/>
            <person name="Lee S.M."/>
        </authorList>
    </citation>
    <scope>NUCLEOTIDE SEQUENCE [LARGE SCALE GENOMIC DNA]</scope>
    <source>
        <strain evidence="1 2">MSt1</strain>
    </source>
</reference>